<dbReference type="Proteomes" id="UP000051326">
    <property type="component" value="Unassembled WGS sequence"/>
</dbReference>
<reference evidence="2 3" key="1">
    <citation type="submission" date="2015-09" db="EMBL/GenBank/DDBJ databases">
        <authorList>
            <consortium name="Swine Surveillance"/>
        </authorList>
    </citation>
    <scope>NUCLEOTIDE SEQUENCE [LARGE SCALE GENOMIC DNA]</scope>
    <source>
        <strain evidence="2 3">CECT 8399</strain>
    </source>
</reference>
<dbReference type="EMBL" id="CYSR01000018">
    <property type="protein sequence ID" value="CUH99475.1"/>
    <property type="molecule type" value="Genomic_DNA"/>
</dbReference>
<evidence type="ECO:0000259" key="1">
    <source>
        <dbReference type="PROSITE" id="PS51340"/>
    </source>
</evidence>
<dbReference type="PROSITE" id="PS51340">
    <property type="entry name" value="MOSC"/>
    <property type="match status" value="1"/>
</dbReference>
<sequence length="251" mass="27653">MRPAEVTEIWRHPLKSHGREALETVTLSAGQTMPGDRVWAVAHEASKADGSEWVPCQNFTRGAKAPALMAVNARLDDATGQLTLTHPDRPDLTFDPENPADLPRFLDWEKPLLPANRAGSSHIVRVPGRGLTDSAFPSVTLCNRASHRAVEQAIGHPLSPLRWRGNIWFDLGEAWAENEWLGREVQIGEAVLAVRDRVVRCLATTANPETGERDADTLKTLKDNWGHQDFSVYAEVVRGGPVRIGDAVKVL</sequence>
<dbReference type="STRING" id="1396826.PHA8399_01596"/>
<feature type="domain" description="MOSC" evidence="1">
    <location>
        <begin position="110"/>
        <end position="251"/>
    </location>
</feature>
<dbReference type="InterPro" id="IPR005302">
    <property type="entry name" value="MoCF_Sase_C"/>
</dbReference>
<dbReference type="RefSeq" id="WP_058285622.1">
    <property type="nucleotide sequence ID" value="NZ_CYSR01000018.1"/>
</dbReference>
<dbReference type="InterPro" id="IPR005303">
    <property type="entry name" value="MOCOS_middle"/>
</dbReference>
<dbReference type="GO" id="GO:0003824">
    <property type="term" value="F:catalytic activity"/>
    <property type="evidence" value="ECO:0007669"/>
    <property type="project" value="InterPro"/>
</dbReference>
<evidence type="ECO:0000313" key="2">
    <source>
        <dbReference type="EMBL" id="CUH99475.1"/>
    </source>
</evidence>
<dbReference type="Pfam" id="PF03473">
    <property type="entry name" value="MOSC"/>
    <property type="match status" value="1"/>
</dbReference>
<dbReference type="SUPFAM" id="SSF50800">
    <property type="entry name" value="PK beta-barrel domain-like"/>
    <property type="match status" value="1"/>
</dbReference>
<evidence type="ECO:0000313" key="3">
    <source>
        <dbReference type="Proteomes" id="UP000051326"/>
    </source>
</evidence>
<gene>
    <name evidence="2" type="ORF">PHA8399_01596</name>
</gene>
<dbReference type="InterPro" id="IPR011037">
    <property type="entry name" value="Pyrv_Knase-like_insert_dom_sf"/>
</dbReference>
<dbReference type="Pfam" id="PF03476">
    <property type="entry name" value="MOSC_N"/>
    <property type="match status" value="1"/>
</dbReference>
<dbReference type="AlphaFoldDB" id="A0A0P1HKW2"/>
<protein>
    <submittedName>
        <fullName evidence="2">Putative Fe-S protein</fullName>
    </submittedName>
</protein>
<proteinExistence type="predicted"/>
<accession>A0A0P1HKW2</accession>
<dbReference type="Gene3D" id="2.40.33.20">
    <property type="entry name" value="PK beta-barrel domain-like"/>
    <property type="match status" value="1"/>
</dbReference>
<organism evidence="2 3">
    <name type="scientific">Leisingera aquaemixtae</name>
    <dbReference type="NCBI Taxonomy" id="1396826"/>
    <lineage>
        <taxon>Bacteria</taxon>
        <taxon>Pseudomonadati</taxon>
        <taxon>Pseudomonadota</taxon>
        <taxon>Alphaproteobacteria</taxon>
        <taxon>Rhodobacterales</taxon>
        <taxon>Roseobacteraceae</taxon>
        <taxon>Leisingera</taxon>
    </lineage>
</organism>
<dbReference type="GO" id="GO:0030170">
    <property type="term" value="F:pyridoxal phosphate binding"/>
    <property type="evidence" value="ECO:0007669"/>
    <property type="project" value="InterPro"/>
</dbReference>
<name>A0A0P1HKW2_9RHOB</name>
<dbReference type="GO" id="GO:0030151">
    <property type="term" value="F:molybdenum ion binding"/>
    <property type="evidence" value="ECO:0007669"/>
    <property type="project" value="InterPro"/>
</dbReference>